<proteinExistence type="predicted"/>
<dbReference type="EMBL" id="PEZZ01000023">
    <property type="protein sequence ID" value="PIS05061.1"/>
    <property type="molecule type" value="Genomic_DNA"/>
</dbReference>
<dbReference type="Proteomes" id="UP000230935">
    <property type="component" value="Unassembled WGS sequence"/>
</dbReference>
<reference evidence="2" key="1">
    <citation type="submission" date="2017-09" db="EMBL/GenBank/DDBJ databases">
        <title>Depth-based differentiation of microbial function through sediment-hosted aquifers and enrichment of novel symbionts in the deep terrestrial subsurface.</title>
        <authorList>
            <person name="Probst A.J."/>
            <person name="Ladd B."/>
            <person name="Jarett J.K."/>
            <person name="Geller-Mcgrath D.E."/>
            <person name="Sieber C.M.K."/>
            <person name="Emerson J.B."/>
            <person name="Anantharaman K."/>
            <person name="Thomas B.C."/>
            <person name="Malmstrom R."/>
            <person name="Stieglmeier M."/>
            <person name="Klingl A."/>
            <person name="Woyke T."/>
            <person name="Ryan C.M."/>
            <person name="Banfield J.F."/>
        </authorList>
    </citation>
    <scope>NUCLEOTIDE SEQUENCE [LARGE SCALE GENOMIC DNA]</scope>
</reference>
<accession>A0A2H0W3F4</accession>
<protein>
    <submittedName>
        <fullName evidence="1">Uncharacterized protein</fullName>
    </submittedName>
</protein>
<evidence type="ECO:0000313" key="2">
    <source>
        <dbReference type="Proteomes" id="UP000230935"/>
    </source>
</evidence>
<sequence length="59" mass="7048">MRKTADFNAAIDAGKIEDAERWLEYIRANREKFPQYDDVWFADRQSDLDLAKKINKKNK</sequence>
<evidence type="ECO:0000313" key="1">
    <source>
        <dbReference type="EMBL" id="PIS05061.1"/>
    </source>
</evidence>
<gene>
    <name evidence="1" type="ORF">COT81_03125</name>
</gene>
<organism evidence="1 2">
    <name type="scientific">Candidatus Buchananbacteria bacterium CG10_big_fil_rev_8_21_14_0_10_42_9</name>
    <dbReference type="NCBI Taxonomy" id="1974526"/>
    <lineage>
        <taxon>Bacteria</taxon>
        <taxon>Candidatus Buchananiibacteriota</taxon>
    </lineage>
</organism>
<dbReference type="AlphaFoldDB" id="A0A2H0W3F4"/>
<comment type="caution">
    <text evidence="1">The sequence shown here is derived from an EMBL/GenBank/DDBJ whole genome shotgun (WGS) entry which is preliminary data.</text>
</comment>
<name>A0A2H0W3F4_9BACT</name>